<keyword evidence="3" id="KW-1185">Reference proteome</keyword>
<dbReference type="EMBL" id="FYEK01000078">
    <property type="protein sequence ID" value="SNB76187.1"/>
    <property type="molecule type" value="Genomic_DNA"/>
</dbReference>
<reference evidence="3" key="1">
    <citation type="submission" date="2017-06" db="EMBL/GenBank/DDBJ databases">
        <authorList>
            <person name="Varghese N."/>
            <person name="Submissions S."/>
        </authorList>
    </citation>
    <scope>NUCLEOTIDE SEQUENCE [LARGE SCALE GENOMIC DNA]</scope>
    <source>
        <strain evidence="3">JAD2</strain>
    </source>
</reference>
<dbReference type="SUPFAM" id="SSF81593">
    <property type="entry name" value="Nucleotidyltransferase substrate binding subunit/domain"/>
    <property type="match status" value="1"/>
</dbReference>
<sequence>MPSRYRDWLAQGLRDLKAARSMLDEGFYEWAAFQAHQAAEKGLKALLRFHHREYRGHRLVAMLEELAQQTHIPEALFEAARELDLHYMGSRYPNHFAEGYPAQYYDRNIAQRCVDYAGRIMEFVQQSLGE</sequence>
<dbReference type="RefSeq" id="WP_088572506.1">
    <property type="nucleotide sequence ID" value="NZ_FYEK01000078.1"/>
</dbReference>
<evidence type="ECO:0000259" key="1">
    <source>
        <dbReference type="PROSITE" id="PS50910"/>
    </source>
</evidence>
<evidence type="ECO:0000313" key="3">
    <source>
        <dbReference type="Proteomes" id="UP000197025"/>
    </source>
</evidence>
<dbReference type="InterPro" id="IPR007842">
    <property type="entry name" value="HEPN_dom"/>
</dbReference>
<dbReference type="Proteomes" id="UP000197025">
    <property type="component" value="Unassembled WGS sequence"/>
</dbReference>
<evidence type="ECO:0000313" key="2">
    <source>
        <dbReference type="EMBL" id="SNB76187.1"/>
    </source>
</evidence>
<dbReference type="Gene3D" id="1.20.120.330">
    <property type="entry name" value="Nucleotidyltransferases domain 2"/>
    <property type="match status" value="1"/>
</dbReference>
<accession>A0A212RUG2</accession>
<dbReference type="InParanoid" id="A0A212RUG2"/>
<dbReference type="Pfam" id="PF05168">
    <property type="entry name" value="HEPN"/>
    <property type="match status" value="1"/>
</dbReference>
<name>A0A212RUG2_9CHLR</name>
<proteinExistence type="predicted"/>
<dbReference type="SMART" id="SM00748">
    <property type="entry name" value="HEPN"/>
    <property type="match status" value="1"/>
</dbReference>
<dbReference type="PROSITE" id="PS50910">
    <property type="entry name" value="HEPN"/>
    <property type="match status" value="1"/>
</dbReference>
<organism evidence="2 3">
    <name type="scientific">Thermoflexus hugenholtzii JAD2</name>
    <dbReference type="NCBI Taxonomy" id="877466"/>
    <lineage>
        <taxon>Bacteria</taxon>
        <taxon>Bacillati</taxon>
        <taxon>Chloroflexota</taxon>
        <taxon>Thermoflexia</taxon>
        <taxon>Thermoflexales</taxon>
        <taxon>Thermoflexaceae</taxon>
        <taxon>Thermoflexus</taxon>
    </lineage>
</organism>
<protein>
    <submittedName>
        <fullName evidence="2">HEPN domain-containing protein</fullName>
    </submittedName>
</protein>
<dbReference type="AlphaFoldDB" id="A0A212RUG2"/>
<dbReference type="OrthoDB" id="9808176at2"/>
<feature type="domain" description="HEPN" evidence="1">
    <location>
        <begin position="9"/>
        <end position="120"/>
    </location>
</feature>
<gene>
    <name evidence="2" type="ORF">SAMN02746019_00028280</name>
</gene>